<comment type="caution">
    <text evidence="9">Lacks conserved residue(s) required for the propagation of feature annotation.</text>
</comment>
<dbReference type="Pfam" id="PF07549">
    <property type="entry name" value="Sec_GG"/>
    <property type="match status" value="1"/>
</dbReference>
<dbReference type="GO" id="GO:0005886">
    <property type="term" value="C:plasma membrane"/>
    <property type="evidence" value="ECO:0007669"/>
    <property type="project" value="UniProtKB-SubCell"/>
</dbReference>
<keyword evidence="4 9" id="KW-0812">Transmembrane</keyword>
<dbReference type="InterPro" id="IPR054384">
    <property type="entry name" value="SecDF_P1_head"/>
</dbReference>
<comment type="subunit">
    <text evidence="10">Forms a complex with SecD. Part of the essential Sec protein translocation apparatus which comprises SecA, SecYEG and auxiliary proteins SecDF. Other proteins may also be involved.</text>
</comment>
<keyword evidence="3 9" id="KW-1003">Cell membrane</keyword>
<dbReference type="InterPro" id="IPR048631">
    <property type="entry name" value="SecD_1st"/>
</dbReference>
<evidence type="ECO:0000256" key="2">
    <source>
        <dbReference type="ARBA" id="ARBA00022448"/>
    </source>
</evidence>
<dbReference type="Proteomes" id="UP000183918">
    <property type="component" value="Unassembled WGS sequence"/>
</dbReference>
<feature type="transmembrane region" description="Helical" evidence="9">
    <location>
        <begin position="622"/>
        <end position="643"/>
    </location>
</feature>
<evidence type="ECO:0000256" key="10">
    <source>
        <dbReference type="HAMAP-Rule" id="MF_01464"/>
    </source>
</evidence>
<dbReference type="GO" id="GO:0043952">
    <property type="term" value="P:protein transport by the Sec complex"/>
    <property type="evidence" value="ECO:0007669"/>
    <property type="project" value="UniProtKB-UniRule"/>
</dbReference>
<dbReference type="RefSeq" id="WP_074718867.1">
    <property type="nucleotide sequence ID" value="NZ_FNPG01000029.1"/>
</dbReference>
<reference evidence="15 16" key="1">
    <citation type="submission" date="2016-10" db="EMBL/GenBank/DDBJ databases">
        <authorList>
            <person name="de Groot N.N."/>
        </authorList>
    </citation>
    <scope>NUCLEOTIDE SEQUENCE [LARGE SCALE GENOMIC DNA]</scope>
    <source>
        <strain evidence="15 16">DSM 14045</strain>
    </source>
</reference>
<dbReference type="GO" id="GO:0065002">
    <property type="term" value="P:intracellular protein transmembrane transport"/>
    <property type="evidence" value="ECO:0007669"/>
    <property type="project" value="UniProtKB-UniRule"/>
</dbReference>
<feature type="domain" description="Protein export membrane protein SecD/SecF C-terminal" evidence="12">
    <location>
        <begin position="575"/>
        <end position="757"/>
    </location>
</feature>
<dbReference type="Pfam" id="PF02355">
    <property type="entry name" value="SecD_SecF_C"/>
    <property type="match status" value="2"/>
</dbReference>
<evidence type="ECO:0000256" key="11">
    <source>
        <dbReference type="SAM" id="MobiDB-lite"/>
    </source>
</evidence>
<evidence type="ECO:0000259" key="13">
    <source>
        <dbReference type="Pfam" id="PF21760"/>
    </source>
</evidence>
<dbReference type="InterPro" id="IPR048634">
    <property type="entry name" value="SecD_SecF_C"/>
</dbReference>
<feature type="transmembrane region" description="Helical" evidence="9">
    <location>
        <begin position="416"/>
        <end position="435"/>
    </location>
</feature>
<dbReference type="NCBIfam" id="TIGR00916">
    <property type="entry name" value="2A0604s01"/>
    <property type="match status" value="2"/>
</dbReference>
<sequence length="790" mass="85417">MKKKKAVIILAFVLVAILTLGAFSGIVIKDTGAKNKKGSKYPIKLGLDLAGGVSITYEIQDKNPSKEDINDTIAKLERRIENYSTEYSVYKSGSDRIAVEIPGIKDANKVLEELGNPGTLYFIRQTGKDGQQNYSRVNQTGDSEKDYKLNVSIDQLKKDGSIIMTGSDVAQVQAGYSGSDSVEGKSPVVNLELKSKATKVFAEETEKAKASGQSIAIYYDGKFLSVPTVSAVIKDGKCEINGFTKAGRSKDENFQDAKKLATFIRAGAINLKLKEIESNVVGASLGGKALENSLIAGAVGLALVIIFMIVGYKVPGFVASLALLIYTGLVISIVQLYDITLTLPGIAGIVLGIGMAVDANVITFARIKEEIASGKSSGNAITEGYKKALSAIIDGNVTTMIAALILMALGSGTVKGFAYTLAISIGASVFTAVFVSKHILRAIHALGVRDEKFYGRAKEKKVFKFIENRVKYYVLSSCIILAGIGGMIYFSLNSGKALNYSLEFMGGTSTTADFGKKYTIEQIEKDIVPVVRKTISKTDIQATAVEGNNNVVVKTRNLSLNERKALAAAYDKEFGIKENSIQTQSISSTISGEMRANAIKAVVVSCIFMLIYICIRFKDARMGASAIIALIHDVLVVLTLYALSRITAGTTFIAVMLTIVGYSINDTIVIFDRIRENLHSTNVVSKEKLREVANISLSQTLARSINTSITTFIMVCSLYVFGVQSIRDFSLPLMIGLIAGSYSSIFIATEIWYELKSRKLDKDEETKKKNLSSSKKGKNKNKTKKAALNN</sequence>
<dbReference type="AlphaFoldDB" id="A0A1H3LZT8"/>
<dbReference type="OrthoDB" id="9805019at2"/>
<protein>
    <recommendedName>
        <fullName evidence="9 10">Multifunctional fusion protein</fullName>
    </recommendedName>
    <domain>
        <recommendedName>
            <fullName evidence="9">Protein translocase subunit SecD</fullName>
        </recommendedName>
    </domain>
    <domain>
        <recommendedName>
            <fullName evidence="10">Protein-export membrane protein SecF</fullName>
        </recommendedName>
    </domain>
</protein>
<dbReference type="Gene3D" id="1.20.1640.10">
    <property type="entry name" value="Multidrug efflux transporter AcrB transmembrane domain"/>
    <property type="match status" value="2"/>
</dbReference>
<keyword evidence="6 9" id="KW-1133">Transmembrane helix</keyword>
<keyword evidence="7 9" id="KW-0811">Translocation</keyword>
<dbReference type="GO" id="GO:0015450">
    <property type="term" value="F:protein-transporting ATPase activity"/>
    <property type="evidence" value="ECO:0007669"/>
    <property type="project" value="InterPro"/>
</dbReference>
<feature type="transmembrane region" description="Helical" evidence="9">
    <location>
        <begin position="649"/>
        <end position="671"/>
    </location>
</feature>
<feature type="transmembrane region" description="Helical" evidence="9">
    <location>
        <begin position="470"/>
        <end position="492"/>
    </location>
</feature>
<dbReference type="Pfam" id="PF21760">
    <property type="entry name" value="SecD_1st"/>
    <property type="match status" value="1"/>
</dbReference>
<comment type="similarity">
    <text evidence="9">Belongs to the SecD/SecF family. SecD subfamily.</text>
</comment>
<dbReference type="HAMAP" id="MF_01463_B">
    <property type="entry name" value="SecD_B"/>
    <property type="match status" value="1"/>
</dbReference>
<evidence type="ECO:0000259" key="12">
    <source>
        <dbReference type="Pfam" id="PF02355"/>
    </source>
</evidence>
<comment type="subcellular location">
    <subcellularLocation>
        <location evidence="1 9">Cell membrane</location>
        <topology evidence="1 9">Multi-pass membrane protein</topology>
    </subcellularLocation>
</comment>
<keyword evidence="8 9" id="KW-0472">Membrane</keyword>
<feature type="transmembrane region" description="Helical" evidence="9">
    <location>
        <begin position="598"/>
        <end position="615"/>
    </location>
</feature>
<feature type="transmembrane region" description="Helical" evidence="9">
    <location>
        <begin position="705"/>
        <end position="723"/>
    </location>
</feature>
<keyword evidence="5 9" id="KW-0653">Protein transport</keyword>
<accession>A0A1H3LZT8</accession>
<evidence type="ECO:0000256" key="8">
    <source>
        <dbReference type="ARBA" id="ARBA00023136"/>
    </source>
</evidence>
<evidence type="ECO:0000256" key="7">
    <source>
        <dbReference type="ARBA" id="ARBA00023010"/>
    </source>
</evidence>
<gene>
    <name evidence="10" type="primary">secF</name>
    <name evidence="9" type="synonym">secD</name>
    <name evidence="15" type="ORF">SAMN02910414_02178</name>
</gene>
<feature type="transmembrane region" description="Helical" evidence="9">
    <location>
        <begin position="317"/>
        <end position="337"/>
    </location>
</feature>
<feature type="domain" description="SecDF P1 head subdomain" evidence="14">
    <location>
        <begin position="161"/>
        <end position="269"/>
    </location>
</feature>
<dbReference type="GO" id="GO:0006605">
    <property type="term" value="P:protein targeting"/>
    <property type="evidence" value="ECO:0007669"/>
    <property type="project" value="UniProtKB-UniRule"/>
</dbReference>
<feature type="transmembrane region" description="Helical" evidence="9">
    <location>
        <begin position="343"/>
        <end position="367"/>
    </location>
</feature>
<dbReference type="STRING" id="1122142.SAMN02910414_02178"/>
<dbReference type="PANTHER" id="PTHR30081:SF1">
    <property type="entry name" value="PROTEIN TRANSLOCASE SUBUNIT SECD"/>
    <property type="match status" value="1"/>
</dbReference>
<evidence type="ECO:0000259" key="14">
    <source>
        <dbReference type="Pfam" id="PF22599"/>
    </source>
</evidence>
<dbReference type="NCBIfam" id="TIGR01129">
    <property type="entry name" value="secD"/>
    <property type="match status" value="1"/>
</dbReference>
<dbReference type="NCBIfam" id="TIGR00966">
    <property type="entry name" value="transloc_SecF"/>
    <property type="match status" value="1"/>
</dbReference>
<feature type="region of interest" description="Disordered" evidence="11">
    <location>
        <begin position="761"/>
        <end position="790"/>
    </location>
</feature>
<dbReference type="SUPFAM" id="SSF82866">
    <property type="entry name" value="Multidrug efflux transporter AcrB transmembrane domain"/>
    <property type="match status" value="2"/>
</dbReference>
<dbReference type="InterPro" id="IPR022813">
    <property type="entry name" value="SecD/SecF_arch_bac"/>
</dbReference>
<dbReference type="Pfam" id="PF22599">
    <property type="entry name" value="SecDF_P1_head"/>
    <property type="match status" value="1"/>
</dbReference>
<feature type="transmembrane region" description="Helical" evidence="9">
    <location>
        <begin position="293"/>
        <end position="310"/>
    </location>
</feature>
<evidence type="ECO:0000313" key="16">
    <source>
        <dbReference type="Proteomes" id="UP000183918"/>
    </source>
</evidence>
<dbReference type="InterPro" id="IPR005791">
    <property type="entry name" value="SecD"/>
</dbReference>
<dbReference type="InterPro" id="IPR022645">
    <property type="entry name" value="SecD/SecF_bac"/>
</dbReference>
<keyword evidence="2 9" id="KW-0813">Transport</keyword>
<evidence type="ECO:0000313" key="15">
    <source>
        <dbReference type="EMBL" id="SDY69981.1"/>
    </source>
</evidence>
<feature type="domain" description="Protein export membrane protein SecD/SecF C-terminal" evidence="12">
    <location>
        <begin position="272"/>
        <end position="444"/>
    </location>
</feature>
<evidence type="ECO:0000256" key="1">
    <source>
        <dbReference type="ARBA" id="ARBA00004651"/>
    </source>
</evidence>
<dbReference type="InterPro" id="IPR022646">
    <property type="entry name" value="SecD/SecF_CS"/>
</dbReference>
<feature type="domain" description="Protein translocase subunit SecDF P1" evidence="13">
    <location>
        <begin position="70"/>
        <end position="124"/>
    </location>
</feature>
<evidence type="ECO:0000256" key="3">
    <source>
        <dbReference type="ARBA" id="ARBA00022475"/>
    </source>
</evidence>
<keyword evidence="16" id="KW-1185">Reference proteome</keyword>
<feature type="transmembrane region" description="Helical" evidence="9">
    <location>
        <begin position="388"/>
        <end position="410"/>
    </location>
</feature>
<evidence type="ECO:0000256" key="4">
    <source>
        <dbReference type="ARBA" id="ARBA00022692"/>
    </source>
</evidence>
<dbReference type="InterPro" id="IPR055344">
    <property type="entry name" value="SecD_SecF_C_bact"/>
</dbReference>
<feature type="compositionally biased region" description="Basic residues" evidence="11">
    <location>
        <begin position="775"/>
        <end position="790"/>
    </location>
</feature>
<name>A0A1H3LZT8_9FIRM</name>
<dbReference type="EMBL" id="FNPG01000029">
    <property type="protein sequence ID" value="SDY69981.1"/>
    <property type="molecule type" value="Genomic_DNA"/>
</dbReference>
<comment type="function">
    <text evidence="9">Part of the Sec protein translocase complex. Interacts with the SecYEG preprotein conducting channel. SecDF uses the proton motive force (PMF) to complete protein translocation after the ATP-dependent function of SecA.</text>
</comment>
<organism evidence="15 16">
    <name type="scientific">Lachnobacterium bovis DSM 14045</name>
    <dbReference type="NCBI Taxonomy" id="1122142"/>
    <lineage>
        <taxon>Bacteria</taxon>
        <taxon>Bacillati</taxon>
        <taxon>Bacillota</taxon>
        <taxon>Clostridia</taxon>
        <taxon>Lachnospirales</taxon>
        <taxon>Lachnospiraceae</taxon>
        <taxon>Lachnobacterium</taxon>
    </lineage>
</organism>
<dbReference type="Gene3D" id="3.30.1360.200">
    <property type="match status" value="1"/>
</dbReference>
<dbReference type="Gene3D" id="3.30.70.3400">
    <property type="match status" value="1"/>
</dbReference>
<comment type="similarity">
    <text evidence="10">Belongs to the SecD/SecF family. SecF subfamily.</text>
</comment>
<dbReference type="PANTHER" id="PTHR30081">
    <property type="entry name" value="PROTEIN-EXPORT MEMBRANE PROTEIN SEC"/>
    <property type="match status" value="1"/>
</dbReference>
<evidence type="ECO:0000256" key="6">
    <source>
        <dbReference type="ARBA" id="ARBA00022989"/>
    </source>
</evidence>
<dbReference type="HAMAP" id="MF_01464_B">
    <property type="entry name" value="SecF_B"/>
    <property type="match status" value="1"/>
</dbReference>
<dbReference type="InterPro" id="IPR005665">
    <property type="entry name" value="SecF_bac"/>
</dbReference>
<proteinExistence type="inferred from homology"/>
<dbReference type="PRINTS" id="PR01755">
    <property type="entry name" value="SECFTRNLCASE"/>
</dbReference>
<evidence type="ECO:0000256" key="5">
    <source>
        <dbReference type="ARBA" id="ARBA00022927"/>
    </source>
</evidence>
<comment type="subunit">
    <text evidence="9">Forms a complex with SecF. Part of the essential Sec protein translocation apparatus which comprises SecA, SecYEG and auxiliary proteins SecDF. Other proteins may also be involved.</text>
</comment>
<evidence type="ECO:0000256" key="9">
    <source>
        <dbReference type="HAMAP-Rule" id="MF_01463"/>
    </source>
</evidence>
<feature type="transmembrane region" description="Helical" evidence="9">
    <location>
        <begin position="729"/>
        <end position="753"/>
    </location>
</feature>